<gene>
    <name evidence="2" type="ORF">GGR31_001545</name>
</gene>
<dbReference type="RefSeq" id="WP_309727796.1">
    <property type="nucleotide sequence ID" value="NZ_JAVDQA010000003.1"/>
</dbReference>
<dbReference type="Proteomes" id="UP001257659">
    <property type="component" value="Unassembled WGS sequence"/>
</dbReference>
<dbReference type="SUPFAM" id="SSF109854">
    <property type="entry name" value="DinB/YfiT-like putative metalloenzymes"/>
    <property type="match status" value="1"/>
</dbReference>
<dbReference type="EMBL" id="JAVDQA010000003">
    <property type="protein sequence ID" value="MDR6300902.1"/>
    <property type="molecule type" value="Genomic_DNA"/>
</dbReference>
<comment type="caution">
    <text evidence="2">The sequence shown here is derived from an EMBL/GenBank/DDBJ whole genome shotgun (WGS) entry which is preliminary data.</text>
</comment>
<reference evidence="2 3" key="1">
    <citation type="submission" date="2023-07" db="EMBL/GenBank/DDBJ databases">
        <title>Genomic Encyclopedia of Type Strains, Phase IV (KMG-IV): sequencing the most valuable type-strain genomes for metagenomic binning, comparative biology and taxonomic classification.</title>
        <authorList>
            <person name="Goeker M."/>
        </authorList>
    </citation>
    <scope>NUCLEOTIDE SEQUENCE [LARGE SCALE GENOMIC DNA]</scope>
    <source>
        <strain evidence="2 3">DSM 102814</strain>
    </source>
</reference>
<protein>
    <submittedName>
        <fullName evidence="2">Damage-inducible protein DinB</fullName>
    </submittedName>
</protein>
<dbReference type="Pfam" id="PF12867">
    <property type="entry name" value="DinB_2"/>
    <property type="match status" value="1"/>
</dbReference>
<proteinExistence type="predicted"/>
<organism evidence="2 3">
    <name type="scientific">Mesonia maritima</name>
    <dbReference type="NCBI Taxonomy" id="1793873"/>
    <lineage>
        <taxon>Bacteria</taxon>
        <taxon>Pseudomonadati</taxon>
        <taxon>Bacteroidota</taxon>
        <taxon>Flavobacteriia</taxon>
        <taxon>Flavobacteriales</taxon>
        <taxon>Flavobacteriaceae</taxon>
        <taxon>Mesonia</taxon>
    </lineage>
</organism>
<dbReference type="Gene3D" id="1.20.120.450">
    <property type="entry name" value="dinb family like domain"/>
    <property type="match status" value="1"/>
</dbReference>
<name>A0ABU1K8S0_9FLAO</name>
<evidence type="ECO:0000313" key="3">
    <source>
        <dbReference type="Proteomes" id="UP001257659"/>
    </source>
</evidence>
<dbReference type="InterPro" id="IPR034660">
    <property type="entry name" value="DinB/YfiT-like"/>
</dbReference>
<keyword evidence="3" id="KW-1185">Reference proteome</keyword>
<evidence type="ECO:0000259" key="1">
    <source>
        <dbReference type="Pfam" id="PF12867"/>
    </source>
</evidence>
<evidence type="ECO:0000313" key="2">
    <source>
        <dbReference type="EMBL" id="MDR6300902.1"/>
    </source>
</evidence>
<sequence length="153" mass="17959">MREQLLKHLQGGEVFVPLDELLPKIPYEKLGERPENLPYSFYELFYHIVYAQSDILAYCCNKNYKAPKWPKDYWPKQQKPQSKAEWENLQKTFKNSQKALTQLLGNENKNLSETVPTNDKHTLLREVLLVIEHNAYHTGQLVIIARLLGVYKS</sequence>
<feature type="domain" description="DinB-like" evidence="1">
    <location>
        <begin position="19"/>
        <end position="141"/>
    </location>
</feature>
<dbReference type="InterPro" id="IPR024775">
    <property type="entry name" value="DinB-like"/>
</dbReference>
<accession>A0ABU1K8S0</accession>